<feature type="region of interest" description="Disordered" evidence="1">
    <location>
        <begin position="57"/>
        <end position="122"/>
    </location>
</feature>
<dbReference type="EMBL" id="ML732153">
    <property type="protein sequence ID" value="KAB8079112.1"/>
    <property type="molecule type" value="Genomic_DNA"/>
</dbReference>
<dbReference type="OrthoDB" id="4462705at2759"/>
<organism evidence="2 3">
    <name type="scientific">Aspergillus leporis</name>
    <dbReference type="NCBI Taxonomy" id="41062"/>
    <lineage>
        <taxon>Eukaryota</taxon>
        <taxon>Fungi</taxon>
        <taxon>Dikarya</taxon>
        <taxon>Ascomycota</taxon>
        <taxon>Pezizomycotina</taxon>
        <taxon>Eurotiomycetes</taxon>
        <taxon>Eurotiomycetidae</taxon>
        <taxon>Eurotiales</taxon>
        <taxon>Aspergillaceae</taxon>
        <taxon>Aspergillus</taxon>
        <taxon>Aspergillus subgen. Circumdati</taxon>
    </lineage>
</organism>
<proteinExistence type="predicted"/>
<gene>
    <name evidence="2" type="ORF">BDV29DRAFT_152243</name>
</gene>
<name>A0A5N5XI07_9EURO</name>
<keyword evidence="3" id="KW-1185">Reference proteome</keyword>
<evidence type="ECO:0000256" key="1">
    <source>
        <dbReference type="SAM" id="MobiDB-lite"/>
    </source>
</evidence>
<evidence type="ECO:0000313" key="2">
    <source>
        <dbReference type="EMBL" id="KAB8079112.1"/>
    </source>
</evidence>
<feature type="compositionally biased region" description="Polar residues" evidence="1">
    <location>
        <begin position="105"/>
        <end position="114"/>
    </location>
</feature>
<sequence>MDYSIQTGLPHPTFHWFYLGPLHNGQSQARVIKLSLPLINEELGRLIKRIDKHAPSENPLTVTFAQEQGNPIKTCEDSPAKPKKKSKSGHVTDKPQVRKKDSPSTKDTNTTESQGGARPGPLVLGITNIRDLTIQETADLITIICPADPAGVLCKLPN</sequence>
<accession>A0A5N5XI07</accession>
<evidence type="ECO:0000313" key="3">
    <source>
        <dbReference type="Proteomes" id="UP000326565"/>
    </source>
</evidence>
<protein>
    <submittedName>
        <fullName evidence="2">Uncharacterized protein</fullName>
    </submittedName>
</protein>
<feature type="compositionally biased region" description="Basic and acidic residues" evidence="1">
    <location>
        <begin position="90"/>
        <end position="104"/>
    </location>
</feature>
<reference evidence="2 3" key="1">
    <citation type="submission" date="2019-04" db="EMBL/GenBank/DDBJ databases">
        <title>Friends and foes A comparative genomics study of 23 Aspergillus species from section Flavi.</title>
        <authorList>
            <consortium name="DOE Joint Genome Institute"/>
            <person name="Kjaerbolling I."/>
            <person name="Vesth T."/>
            <person name="Frisvad J.C."/>
            <person name="Nybo J.L."/>
            <person name="Theobald S."/>
            <person name="Kildgaard S."/>
            <person name="Isbrandt T."/>
            <person name="Kuo A."/>
            <person name="Sato A."/>
            <person name="Lyhne E.K."/>
            <person name="Kogle M.E."/>
            <person name="Wiebenga A."/>
            <person name="Kun R.S."/>
            <person name="Lubbers R.J."/>
            <person name="Makela M.R."/>
            <person name="Barry K."/>
            <person name="Chovatia M."/>
            <person name="Clum A."/>
            <person name="Daum C."/>
            <person name="Haridas S."/>
            <person name="He G."/>
            <person name="LaButti K."/>
            <person name="Lipzen A."/>
            <person name="Mondo S."/>
            <person name="Riley R."/>
            <person name="Salamov A."/>
            <person name="Simmons B.A."/>
            <person name="Magnuson J.K."/>
            <person name="Henrissat B."/>
            <person name="Mortensen U.H."/>
            <person name="Larsen T.O."/>
            <person name="Devries R.P."/>
            <person name="Grigoriev I.V."/>
            <person name="Machida M."/>
            <person name="Baker S.E."/>
            <person name="Andersen M.R."/>
        </authorList>
    </citation>
    <scope>NUCLEOTIDE SEQUENCE [LARGE SCALE GENOMIC DNA]</scope>
    <source>
        <strain evidence="2 3">CBS 151.66</strain>
    </source>
</reference>
<dbReference type="AlphaFoldDB" id="A0A5N5XI07"/>
<dbReference type="Proteomes" id="UP000326565">
    <property type="component" value="Unassembled WGS sequence"/>
</dbReference>
<feature type="compositionally biased region" description="Polar residues" evidence="1">
    <location>
        <begin position="58"/>
        <end position="71"/>
    </location>
</feature>